<dbReference type="Pfam" id="PF09851">
    <property type="entry name" value="SHOCT"/>
    <property type="match status" value="1"/>
</dbReference>
<protein>
    <submittedName>
        <fullName evidence="3">SHOCT domain-containing protein</fullName>
    </submittedName>
</protein>
<reference evidence="4" key="1">
    <citation type="journal article" date="2019" name="Int. J. Syst. Evol. Microbiol.">
        <title>The Global Catalogue of Microorganisms (GCM) 10K type strain sequencing project: providing services to taxonomists for standard genome sequencing and annotation.</title>
        <authorList>
            <consortium name="The Broad Institute Genomics Platform"/>
            <consortium name="The Broad Institute Genome Sequencing Center for Infectious Disease"/>
            <person name="Wu L."/>
            <person name="Ma J."/>
        </authorList>
    </citation>
    <scope>NUCLEOTIDE SEQUENCE [LARGE SCALE GENOMIC DNA]</scope>
    <source>
        <strain evidence="4">CCM 8927</strain>
    </source>
</reference>
<evidence type="ECO:0000313" key="4">
    <source>
        <dbReference type="Proteomes" id="UP001596288"/>
    </source>
</evidence>
<evidence type="ECO:0000313" key="3">
    <source>
        <dbReference type="EMBL" id="MFC6176250.1"/>
    </source>
</evidence>
<dbReference type="Proteomes" id="UP001596288">
    <property type="component" value="Unassembled WGS sequence"/>
</dbReference>
<keyword evidence="1" id="KW-0812">Transmembrane</keyword>
<evidence type="ECO:0000259" key="2">
    <source>
        <dbReference type="Pfam" id="PF09851"/>
    </source>
</evidence>
<accession>A0ABW1RJM1</accession>
<proteinExistence type="predicted"/>
<keyword evidence="1" id="KW-1133">Transmembrane helix</keyword>
<dbReference type="RefSeq" id="WP_137611396.1">
    <property type="nucleotide sequence ID" value="NZ_BJDF01000009.1"/>
</dbReference>
<organism evidence="3 4">
    <name type="scientific">Companilactobacillus huachuanensis</name>
    <dbReference type="NCBI Taxonomy" id="2559914"/>
    <lineage>
        <taxon>Bacteria</taxon>
        <taxon>Bacillati</taxon>
        <taxon>Bacillota</taxon>
        <taxon>Bacilli</taxon>
        <taxon>Lactobacillales</taxon>
        <taxon>Lactobacillaceae</taxon>
        <taxon>Companilactobacillus</taxon>
    </lineage>
</organism>
<dbReference type="InterPro" id="IPR018649">
    <property type="entry name" value="SHOCT"/>
</dbReference>
<name>A0ABW1RJM1_9LACO</name>
<dbReference type="EMBL" id="JBHSSF010000012">
    <property type="protein sequence ID" value="MFC6176250.1"/>
    <property type="molecule type" value="Genomic_DNA"/>
</dbReference>
<comment type="caution">
    <text evidence="3">The sequence shown here is derived from an EMBL/GenBank/DDBJ whole genome shotgun (WGS) entry which is preliminary data.</text>
</comment>
<evidence type="ECO:0000256" key="1">
    <source>
        <dbReference type="SAM" id="Phobius"/>
    </source>
</evidence>
<feature type="transmembrane region" description="Helical" evidence="1">
    <location>
        <begin position="40"/>
        <end position="71"/>
    </location>
</feature>
<sequence length="150" mass="17387">MHATLINRNTNEHKDVKVGFSWTEFFWGFWPALFRGDWKWLIIILLVDLAFGVFTWGGGSFFFNLIFAFFYNKLYANDLLNSGFEPADDYSYNALLAKNYIAPGRRFSNANNGYTSDSQLDQLDKLKELLDQGAITQEEYDIKKKQILGL</sequence>
<gene>
    <name evidence="3" type="ORF">ACFQAV_05330</name>
</gene>
<keyword evidence="1" id="KW-0472">Membrane</keyword>
<keyword evidence="4" id="KW-1185">Reference proteome</keyword>
<feature type="domain" description="SHOCT" evidence="2">
    <location>
        <begin position="121"/>
        <end position="148"/>
    </location>
</feature>